<dbReference type="VEuPathDB" id="CryptoDB:Cvel_25949"/>
<organism evidence="1">
    <name type="scientific">Chromera velia CCMP2878</name>
    <dbReference type="NCBI Taxonomy" id="1169474"/>
    <lineage>
        <taxon>Eukaryota</taxon>
        <taxon>Sar</taxon>
        <taxon>Alveolata</taxon>
        <taxon>Colpodellida</taxon>
        <taxon>Chromeraceae</taxon>
        <taxon>Chromera</taxon>
    </lineage>
</organism>
<reference evidence="1" key="1">
    <citation type="submission" date="2014-11" db="EMBL/GenBank/DDBJ databases">
        <title>Molecular phylogeny of cliff fern family Woodsiaceae with morphological implications.</title>
        <authorList>
            <person name="Shao Y.-Z."/>
            <person name="Wei R."/>
            <person name="Zhang X.-C."/>
        </authorList>
    </citation>
    <scope>NUCLEOTIDE SEQUENCE</scope>
</reference>
<accession>A0A0K6S900</accession>
<name>A0A0K6S900_9ALVE</name>
<proteinExistence type="predicted"/>
<gene>
    <name evidence="1" type="ORF">Cvel_25949.t2.CR1</name>
</gene>
<dbReference type="InterPro" id="IPR027417">
    <property type="entry name" value="P-loop_NTPase"/>
</dbReference>
<sequence length="189" mass="20624">MTPENAQRAAARSPEQMKLGTDMVIAFMSLRGGKEYAQESFDRFYLAMCEDIKKFWNETDKSMVVTHCAYTGETRKKIRATLDDLSSAGVDIVVLDACAETLADRLIGRYVAAAADKGLSESEWLQETFAGKETKETLREKTLAQTAKGPDSVGEQEERTFRIDVGDTVGGVAGVVDAVLKSLSVVVEA</sequence>
<evidence type="ECO:0000313" key="1">
    <source>
        <dbReference type="EMBL" id="CUC09992.1"/>
    </source>
</evidence>
<dbReference type="Gene3D" id="3.40.50.300">
    <property type="entry name" value="P-loop containing nucleotide triphosphate hydrolases"/>
    <property type="match status" value="1"/>
</dbReference>
<protein>
    <submittedName>
        <fullName evidence="1">Uncharacterized protein</fullName>
    </submittedName>
</protein>
<dbReference type="AlphaFoldDB" id="A0A0K6S900"/>
<dbReference type="EMBL" id="CDMZ01002210">
    <property type="protein sequence ID" value="CUC09992.1"/>
    <property type="molecule type" value="Genomic_DNA"/>
</dbReference>